<dbReference type="EMBL" id="FNQR01000008">
    <property type="protein sequence ID" value="SEA79838.1"/>
    <property type="molecule type" value="Genomic_DNA"/>
</dbReference>
<evidence type="ECO:0000313" key="9">
    <source>
        <dbReference type="EMBL" id="SEA79838.1"/>
    </source>
</evidence>
<evidence type="ECO:0000256" key="2">
    <source>
        <dbReference type="ARBA" id="ARBA00005014"/>
    </source>
</evidence>
<evidence type="ECO:0000256" key="7">
    <source>
        <dbReference type="ARBA" id="ARBA00023277"/>
    </source>
</evidence>
<dbReference type="OrthoDB" id="43475at2"/>
<comment type="similarity">
    <text evidence="3">Belongs to the HPS/KGPDC family. HPS subfamily.</text>
</comment>
<dbReference type="CDD" id="cd04726">
    <property type="entry name" value="KGPDC_HPS"/>
    <property type="match status" value="1"/>
</dbReference>
<dbReference type="GO" id="GO:0004590">
    <property type="term" value="F:orotidine-5'-phosphate decarboxylase activity"/>
    <property type="evidence" value="ECO:0007669"/>
    <property type="project" value="InterPro"/>
</dbReference>
<evidence type="ECO:0000256" key="4">
    <source>
        <dbReference type="ARBA" id="ARBA00012890"/>
    </source>
</evidence>
<comment type="catalytic activity">
    <reaction evidence="1">
        <text>D-ribulose 5-phosphate + formaldehyde = D-arabino-hex-3-ulose 6-phosphate</text>
        <dbReference type="Rhea" id="RHEA:25201"/>
        <dbReference type="ChEBI" id="CHEBI:16842"/>
        <dbReference type="ChEBI" id="CHEBI:58121"/>
        <dbReference type="ChEBI" id="CHEBI:58542"/>
        <dbReference type="EC" id="4.1.2.43"/>
    </reaction>
</comment>
<dbReference type="Gene3D" id="3.20.20.70">
    <property type="entry name" value="Aldolase class I"/>
    <property type="match status" value="1"/>
</dbReference>
<dbReference type="InterPro" id="IPR017553">
    <property type="entry name" value="3-hexulose-6-phosphate_synth"/>
</dbReference>
<evidence type="ECO:0000259" key="8">
    <source>
        <dbReference type="SMART" id="SM00934"/>
    </source>
</evidence>
<evidence type="ECO:0000256" key="1">
    <source>
        <dbReference type="ARBA" id="ARBA00000718"/>
    </source>
</evidence>
<evidence type="ECO:0000313" key="10">
    <source>
        <dbReference type="Proteomes" id="UP000198584"/>
    </source>
</evidence>
<keyword evidence="5" id="KW-0554">One-carbon metabolism</keyword>
<dbReference type="PANTHER" id="PTHR35039:SF3">
    <property type="entry name" value="3-KETO-L-GULONATE-6-PHOSPHATE DECARBOXYLASE SGBH-RELATED"/>
    <property type="match status" value="1"/>
</dbReference>
<dbReference type="GO" id="GO:0043801">
    <property type="term" value="F:hexulose-6-phosphate synthase activity"/>
    <property type="evidence" value="ECO:0007669"/>
    <property type="project" value="UniProtKB-EC"/>
</dbReference>
<dbReference type="PANTHER" id="PTHR35039">
    <property type="entry name" value="3-KETO-L-GULONATE-6-PHOSPHATE DECARBOXYLASE SGBH-RELATED"/>
    <property type="match status" value="1"/>
</dbReference>
<organism evidence="9 10">
    <name type="scientific">Thalassobacillus cyri</name>
    <dbReference type="NCBI Taxonomy" id="571932"/>
    <lineage>
        <taxon>Bacteria</taxon>
        <taxon>Bacillati</taxon>
        <taxon>Bacillota</taxon>
        <taxon>Bacilli</taxon>
        <taxon>Bacillales</taxon>
        <taxon>Bacillaceae</taxon>
        <taxon>Thalassobacillus</taxon>
    </lineage>
</organism>
<accession>A0A1H4E4Z8</accession>
<dbReference type="InterPro" id="IPR011060">
    <property type="entry name" value="RibuloseP-bd_barrel"/>
</dbReference>
<reference evidence="9 10" key="1">
    <citation type="submission" date="2016-10" db="EMBL/GenBank/DDBJ databases">
        <authorList>
            <person name="de Groot N.N."/>
        </authorList>
    </citation>
    <scope>NUCLEOTIDE SEQUENCE [LARGE SCALE GENOMIC DNA]</scope>
    <source>
        <strain evidence="9 10">CCM7597</strain>
    </source>
</reference>
<dbReference type="STRING" id="571932.SAMN05421743_108132"/>
<dbReference type="InterPro" id="IPR013785">
    <property type="entry name" value="Aldolase_TIM"/>
</dbReference>
<keyword evidence="10" id="KW-1185">Reference proteome</keyword>
<evidence type="ECO:0000256" key="6">
    <source>
        <dbReference type="ARBA" id="ARBA00023239"/>
    </source>
</evidence>
<dbReference type="SMART" id="SM00934">
    <property type="entry name" value="OMPdecase"/>
    <property type="match status" value="1"/>
</dbReference>
<dbReference type="SUPFAM" id="SSF51366">
    <property type="entry name" value="Ribulose-phoshate binding barrel"/>
    <property type="match status" value="1"/>
</dbReference>
<comment type="pathway">
    <text evidence="2">One-carbon metabolism; formaldehyde assimilation via RuMP pathway; D-fructose 6-phosphate from D-ribulose 5-phosphate and formaldehyde: step 1/2.</text>
</comment>
<keyword evidence="6" id="KW-0456">Lyase</keyword>
<dbReference type="RefSeq" id="WP_093045104.1">
    <property type="nucleotide sequence ID" value="NZ_FNQR01000008.1"/>
</dbReference>
<keyword evidence="7" id="KW-0119">Carbohydrate metabolism</keyword>
<dbReference type="EC" id="4.1.2.43" evidence="4"/>
<evidence type="ECO:0000256" key="3">
    <source>
        <dbReference type="ARBA" id="ARBA00006350"/>
    </source>
</evidence>
<evidence type="ECO:0000256" key="5">
    <source>
        <dbReference type="ARBA" id="ARBA00022563"/>
    </source>
</evidence>
<dbReference type="InterPro" id="IPR001754">
    <property type="entry name" value="OMPdeCOase_dom"/>
</dbReference>
<dbReference type="InterPro" id="IPR041710">
    <property type="entry name" value="HPS/KGPDC"/>
</dbReference>
<dbReference type="Proteomes" id="UP000198584">
    <property type="component" value="Unassembled WGS sequence"/>
</dbReference>
<dbReference type="Pfam" id="PF00215">
    <property type="entry name" value="OMPdecase"/>
    <property type="match status" value="1"/>
</dbReference>
<dbReference type="NCBIfam" id="TIGR03128">
    <property type="entry name" value="RuMP_HxlA"/>
    <property type="match status" value="1"/>
</dbReference>
<dbReference type="GO" id="GO:0033982">
    <property type="term" value="F:3-dehydro-L-gulonate-6-phosphate decarboxylase activity"/>
    <property type="evidence" value="ECO:0007669"/>
    <property type="project" value="TreeGrafter"/>
</dbReference>
<feature type="domain" description="Orotidine 5'-phosphate decarboxylase" evidence="8">
    <location>
        <begin position="1"/>
        <end position="198"/>
    </location>
</feature>
<dbReference type="GO" id="GO:0019854">
    <property type="term" value="P:L-ascorbic acid catabolic process"/>
    <property type="evidence" value="ECO:0007669"/>
    <property type="project" value="TreeGrafter"/>
</dbReference>
<gene>
    <name evidence="9" type="ORF">SAMN05421743_108132</name>
</gene>
<dbReference type="AlphaFoldDB" id="A0A1H4E4Z8"/>
<protein>
    <recommendedName>
        <fullName evidence="4">3-hexulose-6-phosphate synthase</fullName>
        <ecNumber evidence="4">4.1.2.43</ecNumber>
    </recommendedName>
</protein>
<dbReference type="GO" id="GO:0006730">
    <property type="term" value="P:one-carbon metabolic process"/>
    <property type="evidence" value="ECO:0007669"/>
    <property type="project" value="UniProtKB-KW"/>
</dbReference>
<name>A0A1H4E4Z8_9BACI</name>
<dbReference type="GO" id="GO:0006207">
    <property type="term" value="P:'de novo' pyrimidine nucleobase biosynthetic process"/>
    <property type="evidence" value="ECO:0007669"/>
    <property type="project" value="InterPro"/>
</dbReference>
<sequence length="205" mass="22663">MLQVALDRLTKDECISITEQTYECIDYIEIGTGVIKEYGMDIIRDFRKRFPDKRIVADMKTCDAGKHETRLALEAGADITTVMGFAHDQTILDSIQVANEVHKKVLVDLLQVPTERFARLKELGVELVSAHIGKDTQDHTAGDSLKRYDGLSEDFMVFVAGGISPESVQRYEKLNPVVFIVGGYITGASDPGEASCVIKGVIPKK</sequence>
<proteinExistence type="inferred from homology"/>